<accession>A0A6M4AZG1</accession>
<keyword evidence="1" id="KW-0812">Transmembrane</keyword>
<gene>
    <name evidence="3" type="ORF">GV829_00840</name>
</gene>
<dbReference type="InterPro" id="IPR025966">
    <property type="entry name" value="OppC_N"/>
</dbReference>
<name>A0A6M4AZG1_9SPHN</name>
<dbReference type="Proteomes" id="UP000503018">
    <property type="component" value="Chromosome"/>
</dbReference>
<evidence type="ECO:0000313" key="4">
    <source>
        <dbReference type="Proteomes" id="UP000503018"/>
    </source>
</evidence>
<keyword evidence="1" id="KW-1133">Transmembrane helix</keyword>
<proteinExistence type="predicted"/>
<feature type="transmembrane region" description="Helical" evidence="1">
    <location>
        <begin position="208"/>
        <end position="229"/>
    </location>
</feature>
<dbReference type="PANTHER" id="PTHR43471:SF1">
    <property type="entry name" value="ABC TRANSPORTER PERMEASE PROTEIN NOSY-RELATED"/>
    <property type="match status" value="1"/>
</dbReference>
<evidence type="ECO:0000313" key="3">
    <source>
        <dbReference type="EMBL" id="QJQ33479.1"/>
    </source>
</evidence>
<evidence type="ECO:0000256" key="1">
    <source>
        <dbReference type="SAM" id="Phobius"/>
    </source>
</evidence>
<dbReference type="Pfam" id="PF12040">
    <property type="entry name" value="DUF3526"/>
    <property type="match status" value="1"/>
</dbReference>
<feature type="transmembrane region" description="Helical" evidence="1">
    <location>
        <begin position="241"/>
        <end position="262"/>
    </location>
</feature>
<keyword evidence="1" id="KW-0472">Membrane</keyword>
<dbReference type="AlphaFoldDB" id="A0A6M4AZG1"/>
<evidence type="ECO:0000259" key="2">
    <source>
        <dbReference type="Pfam" id="PF12911"/>
    </source>
</evidence>
<protein>
    <submittedName>
        <fullName evidence="3">DUF3526 domain-containing protein</fullName>
    </submittedName>
</protein>
<dbReference type="Pfam" id="PF12911">
    <property type="entry name" value="OppC_N"/>
    <property type="match status" value="1"/>
</dbReference>
<feature type="domain" description="Oligopeptide transport permease C-like N-terminal" evidence="2">
    <location>
        <begin position="2"/>
        <end position="36"/>
    </location>
</feature>
<dbReference type="PANTHER" id="PTHR43471">
    <property type="entry name" value="ABC TRANSPORTER PERMEASE"/>
    <property type="match status" value="1"/>
</dbReference>
<organism evidence="3 4">
    <name type="scientific">Sphingomonas lacunae</name>
    <dbReference type="NCBI Taxonomy" id="2698828"/>
    <lineage>
        <taxon>Bacteria</taxon>
        <taxon>Pseudomonadati</taxon>
        <taxon>Pseudomonadota</taxon>
        <taxon>Alphaproteobacteria</taxon>
        <taxon>Sphingomonadales</taxon>
        <taxon>Sphingomonadaceae</taxon>
        <taxon>Sphingomonas</taxon>
    </lineage>
</organism>
<dbReference type="KEGG" id="slan:GV829_00840"/>
<reference evidence="3 4" key="1">
    <citation type="submission" date="2020-01" db="EMBL/GenBank/DDBJ databases">
        <title>Sphingomonas sp. strain CSW-10.</title>
        <authorList>
            <person name="Chen W.-M."/>
        </authorList>
    </citation>
    <scope>NUCLEOTIDE SEQUENCE [LARGE SCALE GENOMIC DNA]</scope>
    <source>
        <strain evidence="3 4">CSW-10</strain>
    </source>
</reference>
<dbReference type="EMBL" id="CP053015">
    <property type="protein sequence ID" value="QJQ33479.1"/>
    <property type="molecule type" value="Genomic_DNA"/>
</dbReference>
<keyword evidence="4" id="KW-1185">Reference proteome</keyword>
<feature type="transmembrane region" description="Helical" evidence="1">
    <location>
        <begin position="179"/>
        <end position="202"/>
    </location>
</feature>
<dbReference type="GO" id="GO:0005886">
    <property type="term" value="C:plasma membrane"/>
    <property type="evidence" value="ECO:0007669"/>
    <property type="project" value="UniProtKB-SubCell"/>
</dbReference>
<dbReference type="InterPro" id="IPR021913">
    <property type="entry name" value="DUF3526"/>
</dbReference>
<sequence length="420" mass="47111">MTLWQHEWRLLTRQRLAVVSIILLAVLSAAAVFAGLAEVQRQQHVIERIQPQQRADEAAIARWVSVDGDPGNAAYYTAHATWDSPTAMAFAALGQRDVAPYVLRVRALGLEGQLQESESYNAELALPGRFDWAFVLTYLLPIFLIGLLHDSKSSEREAGRAQMLALMARSPILLWGRRIALRAGLSWLALTLPLAIGATLAGASVAQALPFALTGLAYTLIWTLLILLITRAARASVANAAILSALWLLVTLILPTLALLAINDRHPVRQGVELTLAQREKVHAGWDRPKDETMASFVSLYPEWADLAKVEGGFHWKWYYAFQHLGDQAVAPQASAYRQALLARDAETRALGWVLPAVGVQYRLHRFAETDLSAQLAYQDRIRRFHEQLRRFYYPYIFNERPFREADFSRAPRWPTVSGE</sequence>